<dbReference type="InterPro" id="IPR012946">
    <property type="entry name" value="X8"/>
</dbReference>
<evidence type="ECO:0000256" key="8">
    <source>
        <dbReference type="RuleBase" id="RU361209"/>
    </source>
</evidence>
<dbReference type="Gene3D" id="3.20.20.80">
    <property type="entry name" value="Glycosidases"/>
    <property type="match status" value="1"/>
</dbReference>
<dbReference type="FunFam" id="3.20.20.80:FF:000038">
    <property type="entry name" value="1,3-beta-glucanosyltransferase"/>
    <property type="match status" value="1"/>
</dbReference>
<reference evidence="11" key="1">
    <citation type="journal article" date="2023" name="IMA Fungus">
        <title>Comparative genomic study of the Penicillium genus elucidates a diverse pangenome and 15 lateral gene transfer events.</title>
        <authorList>
            <person name="Petersen C."/>
            <person name="Sorensen T."/>
            <person name="Nielsen M.R."/>
            <person name="Sondergaard T.E."/>
            <person name="Sorensen J.L."/>
            <person name="Fitzpatrick D.A."/>
            <person name="Frisvad J.C."/>
            <person name="Nielsen K.L."/>
        </authorList>
    </citation>
    <scope>NUCLEOTIDE SEQUENCE</scope>
    <source>
        <strain evidence="11">IBT 15450</strain>
    </source>
</reference>
<dbReference type="GO" id="GO:0098552">
    <property type="term" value="C:side of membrane"/>
    <property type="evidence" value="ECO:0007669"/>
    <property type="project" value="UniProtKB-KW"/>
</dbReference>
<keyword evidence="8" id="KW-0336">GPI-anchor</keyword>
<feature type="signal peptide" evidence="8">
    <location>
        <begin position="1"/>
        <end position="18"/>
    </location>
</feature>
<dbReference type="EC" id="2.4.1.-" evidence="8"/>
<dbReference type="AlphaFoldDB" id="A0AAD6IMK7"/>
<dbReference type="GO" id="GO:0042124">
    <property type="term" value="F:1,3-beta-glucanosyltransferase activity"/>
    <property type="evidence" value="ECO:0007669"/>
    <property type="project" value="TreeGrafter"/>
</dbReference>
<dbReference type="PANTHER" id="PTHR31468:SF11">
    <property type="entry name" value="1,3-BETA-GLUCANOSYLTRANSFERASE"/>
    <property type="match status" value="1"/>
</dbReference>
<dbReference type="InterPro" id="IPR004886">
    <property type="entry name" value="Glucanosyltransferase"/>
</dbReference>
<dbReference type="Pfam" id="PF03198">
    <property type="entry name" value="Glyco_hydro_72"/>
    <property type="match status" value="1"/>
</dbReference>
<evidence type="ECO:0000313" key="11">
    <source>
        <dbReference type="EMBL" id="KAJ6057140.1"/>
    </source>
</evidence>
<evidence type="ECO:0000256" key="1">
    <source>
        <dbReference type="ARBA" id="ARBA00004609"/>
    </source>
</evidence>
<evidence type="ECO:0000256" key="6">
    <source>
        <dbReference type="ARBA" id="ARBA00023288"/>
    </source>
</evidence>
<comment type="caution">
    <text evidence="11">The sequence shown here is derived from an EMBL/GenBank/DDBJ whole genome shotgun (WGS) entry which is preliminary data.</text>
</comment>
<evidence type="ECO:0000313" key="12">
    <source>
        <dbReference type="Proteomes" id="UP001219568"/>
    </source>
</evidence>
<dbReference type="EMBL" id="JAQJZL010000001">
    <property type="protein sequence ID" value="KAJ6057140.1"/>
    <property type="molecule type" value="Genomic_DNA"/>
</dbReference>
<keyword evidence="5" id="KW-0325">Glycoprotein</keyword>
<dbReference type="Proteomes" id="UP001219568">
    <property type="component" value="Unassembled WGS sequence"/>
</dbReference>
<name>A0AAD6IMK7_PENCN</name>
<evidence type="ECO:0000256" key="4">
    <source>
        <dbReference type="ARBA" id="ARBA00023157"/>
    </source>
</evidence>
<comment type="subcellular location">
    <subcellularLocation>
        <location evidence="1 8">Cell membrane</location>
        <topology evidence="1 8">Lipid-anchor</topology>
        <topology evidence="1 8">GPI-anchor</topology>
    </subcellularLocation>
</comment>
<keyword evidence="8" id="KW-0472">Membrane</keyword>
<keyword evidence="6 8" id="KW-0449">Lipoprotein</keyword>
<keyword evidence="3 8" id="KW-0732">Signal</keyword>
<dbReference type="GO" id="GO:0071970">
    <property type="term" value="P:fungal-type cell wall (1-&gt;3)-beta-D-glucan biosynthetic process"/>
    <property type="evidence" value="ECO:0007669"/>
    <property type="project" value="TreeGrafter"/>
</dbReference>
<dbReference type="GO" id="GO:0005886">
    <property type="term" value="C:plasma membrane"/>
    <property type="evidence" value="ECO:0007669"/>
    <property type="project" value="UniProtKB-SubCell"/>
</dbReference>
<evidence type="ECO:0000256" key="5">
    <source>
        <dbReference type="ARBA" id="ARBA00023180"/>
    </source>
</evidence>
<evidence type="ECO:0000256" key="3">
    <source>
        <dbReference type="ARBA" id="ARBA00022729"/>
    </source>
</evidence>
<dbReference type="Gene3D" id="1.20.58.1040">
    <property type="match status" value="1"/>
</dbReference>
<sequence>MKLRAFAAALLLVESALASIPTIEIKGSKFFYSNNGTEFYIRGIAYQENYSGGGAGGTGQTSDSGYQDPLFNLTSCERDIPYLTQLRTNVIRTYTLDPSKNHDDCMQKLADAGIYVISDLSSPDISIEANSPVWTVDQYERYTSVIDAFQKYDNVVGFFIGNEVVNQMNQTSAAAFIKAAARDMKTYIKDKSYRSSLGIGYATTDQEDIRTTLSDYLNCGDQSSAIDFFGYNIYEWCGDQTFQTSGYEDRTNEYQNYSIPVFFSEYGCNTVRPRKFTDIPVLFGPQMSDVWSGGIVYMYFETDNDYGLVSVDGNSVTTEVDFSYYSSQIQSATPSGTNSASYFPTNSPRACPTVNESWLAKSSPLPPTPNQQLCSCMVASLSCVVSDSVKAEDYSGLFAEVCGYGTHICDGIAHNATSAEYGAYSVCTSKDQLSQAFNRYYESQDKSSSACDFNGAAKVQTVKDGSGDCNALVSQAGGAAGTGTVTSNPTGGSASTSTSKGAAAGTVGPTVFVSGWLTMTSAMGAAVTGLLMMAL</sequence>
<dbReference type="PANTHER" id="PTHR31468">
    <property type="entry name" value="1,3-BETA-GLUCANOSYLTRANSFERASE GAS1"/>
    <property type="match status" value="1"/>
</dbReference>
<evidence type="ECO:0000256" key="7">
    <source>
        <dbReference type="ARBA" id="ARBA00025026"/>
    </source>
</evidence>
<keyword evidence="12" id="KW-1185">Reference proteome</keyword>
<evidence type="ECO:0000259" key="10">
    <source>
        <dbReference type="SMART" id="SM00768"/>
    </source>
</evidence>
<dbReference type="Pfam" id="PF07983">
    <property type="entry name" value="X8"/>
    <property type="match status" value="1"/>
</dbReference>
<proteinExistence type="inferred from homology"/>
<reference evidence="11" key="2">
    <citation type="submission" date="2023-01" db="EMBL/GenBank/DDBJ databases">
        <authorList>
            <person name="Petersen C."/>
        </authorList>
    </citation>
    <scope>NUCLEOTIDE SEQUENCE</scope>
    <source>
        <strain evidence="11">IBT 15450</strain>
    </source>
</reference>
<dbReference type="SUPFAM" id="SSF51445">
    <property type="entry name" value="(Trans)glycosidases"/>
    <property type="match status" value="1"/>
</dbReference>
<feature type="chain" id="PRO_5041782021" description="1,3-beta-glucanosyltransferase" evidence="8">
    <location>
        <begin position="19"/>
        <end position="535"/>
    </location>
</feature>
<feature type="region of interest" description="Disordered" evidence="9">
    <location>
        <begin position="483"/>
        <end position="503"/>
    </location>
</feature>
<comment type="similarity">
    <text evidence="2 8">Belongs to the glycosyl hydrolase 72 family.</text>
</comment>
<comment type="function">
    <text evidence="7">Splits internally a 1,3-beta-glucan molecule and transfers the newly generated reducing end (the donor) to the non-reducing end of another 1,3-beta-glucan molecule (the acceptor) forming a 1,3-beta linkage, resulting in the elongation of 1,3-beta-glucan chains in the cell wall. Involved in cell wall morphogenesis.</text>
</comment>
<gene>
    <name evidence="11" type="ORF">N7460_000414</name>
</gene>
<keyword evidence="8" id="KW-0808">Transferase</keyword>
<dbReference type="SMART" id="SM00768">
    <property type="entry name" value="X8"/>
    <property type="match status" value="1"/>
</dbReference>
<protein>
    <recommendedName>
        <fullName evidence="8">1,3-beta-glucanosyltransferase</fullName>
        <ecNumber evidence="8">2.4.1.-</ecNumber>
    </recommendedName>
</protein>
<evidence type="ECO:0000256" key="9">
    <source>
        <dbReference type="SAM" id="MobiDB-lite"/>
    </source>
</evidence>
<evidence type="ECO:0000256" key="2">
    <source>
        <dbReference type="ARBA" id="ARBA00007528"/>
    </source>
</evidence>
<keyword evidence="4" id="KW-1015">Disulfide bond</keyword>
<organism evidence="11 12">
    <name type="scientific">Penicillium canescens</name>
    <dbReference type="NCBI Taxonomy" id="5083"/>
    <lineage>
        <taxon>Eukaryota</taxon>
        <taxon>Fungi</taxon>
        <taxon>Dikarya</taxon>
        <taxon>Ascomycota</taxon>
        <taxon>Pezizomycotina</taxon>
        <taxon>Eurotiomycetes</taxon>
        <taxon>Eurotiomycetidae</taxon>
        <taxon>Eurotiales</taxon>
        <taxon>Aspergillaceae</taxon>
        <taxon>Penicillium</taxon>
    </lineage>
</organism>
<dbReference type="GO" id="GO:0031505">
    <property type="term" value="P:fungal-type cell wall organization"/>
    <property type="evidence" value="ECO:0007669"/>
    <property type="project" value="TreeGrafter"/>
</dbReference>
<feature type="domain" description="X8" evidence="10">
    <location>
        <begin position="381"/>
        <end position="471"/>
    </location>
</feature>
<dbReference type="InterPro" id="IPR017853">
    <property type="entry name" value="GH"/>
</dbReference>
<accession>A0AAD6IMK7</accession>